<dbReference type="PANTHER" id="PTHR47417:SF1">
    <property type="entry name" value="SMR DOMAIN-CONTAINING PROTEIN YPL199C"/>
    <property type="match status" value="1"/>
</dbReference>
<dbReference type="Pfam" id="PF01713">
    <property type="entry name" value="Smr"/>
    <property type="match status" value="1"/>
</dbReference>
<evidence type="ECO:0000313" key="4">
    <source>
        <dbReference type="Proteomes" id="UP000179807"/>
    </source>
</evidence>
<dbReference type="SMART" id="SM00463">
    <property type="entry name" value="SMR"/>
    <property type="match status" value="1"/>
</dbReference>
<evidence type="ECO:0000313" key="3">
    <source>
        <dbReference type="EMBL" id="OHT08118.1"/>
    </source>
</evidence>
<comment type="caution">
    <text evidence="3">The sequence shown here is derived from an EMBL/GenBank/DDBJ whole genome shotgun (WGS) entry which is preliminary data.</text>
</comment>
<name>A0A1J4KEU8_9EUKA</name>
<dbReference type="PANTHER" id="PTHR47417">
    <property type="entry name" value="SMR DOMAIN-CONTAINING PROTEIN YPL199C"/>
    <property type="match status" value="1"/>
</dbReference>
<gene>
    <name evidence="3" type="ORF">TRFO_23482</name>
</gene>
<organism evidence="3 4">
    <name type="scientific">Tritrichomonas foetus</name>
    <dbReference type="NCBI Taxonomy" id="1144522"/>
    <lineage>
        <taxon>Eukaryota</taxon>
        <taxon>Metamonada</taxon>
        <taxon>Parabasalia</taxon>
        <taxon>Tritrichomonadida</taxon>
        <taxon>Tritrichomonadidae</taxon>
        <taxon>Tritrichomonas</taxon>
    </lineage>
</organism>
<feature type="region of interest" description="Disordered" evidence="1">
    <location>
        <begin position="134"/>
        <end position="156"/>
    </location>
</feature>
<dbReference type="Proteomes" id="UP000179807">
    <property type="component" value="Unassembled WGS sequence"/>
</dbReference>
<dbReference type="RefSeq" id="XP_068361254.1">
    <property type="nucleotide sequence ID" value="XM_068503178.1"/>
</dbReference>
<protein>
    <recommendedName>
        <fullName evidence="2">Smr domain-containing protein</fullName>
    </recommendedName>
</protein>
<accession>A0A1J4KEU8</accession>
<evidence type="ECO:0000256" key="1">
    <source>
        <dbReference type="SAM" id="MobiDB-lite"/>
    </source>
</evidence>
<dbReference type="EMBL" id="MLAK01000677">
    <property type="protein sequence ID" value="OHT08118.1"/>
    <property type="molecule type" value="Genomic_DNA"/>
</dbReference>
<dbReference type="SUPFAM" id="SSF160443">
    <property type="entry name" value="SMR domain-like"/>
    <property type="match status" value="1"/>
</dbReference>
<dbReference type="InterPro" id="IPR053020">
    <property type="entry name" value="Smr_domain_protein"/>
</dbReference>
<dbReference type="GeneID" id="94837882"/>
<proteinExistence type="predicted"/>
<dbReference type="VEuPathDB" id="TrichDB:TRFO_23482"/>
<dbReference type="Gene3D" id="3.30.1370.110">
    <property type="match status" value="1"/>
</dbReference>
<keyword evidence="4" id="KW-1185">Reference proteome</keyword>
<feature type="domain" description="Smr" evidence="2">
    <location>
        <begin position="372"/>
        <end position="448"/>
    </location>
</feature>
<reference evidence="3" key="1">
    <citation type="submission" date="2016-10" db="EMBL/GenBank/DDBJ databases">
        <authorList>
            <person name="Benchimol M."/>
            <person name="Almeida L.G."/>
            <person name="Vasconcelos A.T."/>
            <person name="Perreira-Neves A."/>
            <person name="Rosa I.A."/>
            <person name="Tasca T."/>
            <person name="Bogo M.R."/>
            <person name="de Souza W."/>
        </authorList>
    </citation>
    <scope>NUCLEOTIDE SEQUENCE [LARGE SCALE GENOMIC DNA]</scope>
    <source>
        <strain evidence="3">K</strain>
    </source>
</reference>
<dbReference type="InterPro" id="IPR036063">
    <property type="entry name" value="Smr_dom_sf"/>
</dbReference>
<evidence type="ECO:0000259" key="2">
    <source>
        <dbReference type="PROSITE" id="PS50828"/>
    </source>
</evidence>
<dbReference type="OrthoDB" id="3231855at2759"/>
<dbReference type="PROSITE" id="PS50828">
    <property type="entry name" value="SMR"/>
    <property type="match status" value="1"/>
</dbReference>
<dbReference type="InterPro" id="IPR002625">
    <property type="entry name" value="Smr_dom"/>
</dbReference>
<sequence>MNVSLTEIFENASKKLLAKCLSVCQSLSETAYLATTLTEYPEDSIIDHLFPENHFLMQTYDWIDEYQTFDNIKSTGLNNDEFDDIEIDYNSKECDFDLNTDLDFDNCDFDLNPNENNNEKNEIMLSANGEKVIRDQSSGSNDEDQQQKKSQIENHISGSFKHEKKPYLILKTKPQSFSLRSDMKQFDLSSSASSESLSDFNEDDINQIENTDGSNFDEYSSTSHDLCSSLVEHFQEYFSEKEVRNIFQTEAKGSYGVAERLLRERQFFVSQFPTVTPEEVKEALIQAKNDSYEALRIIEKKRIEEPIPEEALMALRPEISFQTAQKIVSAIPKQEKEKTINPWKALQLAKEFISVQKHFPKKEQNRSKIFTLDLHGMTLDDATKYVVEVLENNRNSSLRKIHFITGKGKHSVKKRPVIRPMVLKEAERLGFKANLLSYNEGVVVVDLMNSQSH</sequence>
<dbReference type="AlphaFoldDB" id="A0A1J4KEU8"/>